<evidence type="ECO:0000256" key="1">
    <source>
        <dbReference type="ARBA" id="ARBA00007953"/>
    </source>
</evidence>
<keyword evidence="2" id="KW-0819">tRNA processing</keyword>
<dbReference type="Pfam" id="PF01142">
    <property type="entry name" value="TruD"/>
    <property type="match status" value="2"/>
</dbReference>
<accession>A0A976M937</accession>
<dbReference type="InterPro" id="IPR020103">
    <property type="entry name" value="PsdUridine_synth_cat_dom_sf"/>
</dbReference>
<dbReference type="GO" id="GO:0008033">
    <property type="term" value="P:tRNA processing"/>
    <property type="evidence" value="ECO:0007669"/>
    <property type="project" value="UniProtKB-KW"/>
</dbReference>
<dbReference type="PROSITE" id="PS01268">
    <property type="entry name" value="UPF0024"/>
    <property type="match status" value="1"/>
</dbReference>
<dbReference type="PIRSF" id="PIRSF037016">
    <property type="entry name" value="Pseudouridin_synth_euk_prd"/>
    <property type="match status" value="1"/>
</dbReference>
<organism evidence="6 7">
    <name type="scientific">Theileria orientalis</name>
    <dbReference type="NCBI Taxonomy" id="68886"/>
    <lineage>
        <taxon>Eukaryota</taxon>
        <taxon>Sar</taxon>
        <taxon>Alveolata</taxon>
        <taxon>Apicomplexa</taxon>
        <taxon>Aconoidasida</taxon>
        <taxon>Piroplasmida</taxon>
        <taxon>Theileriidae</taxon>
        <taxon>Theileria</taxon>
    </lineage>
</organism>
<keyword evidence="3 6" id="KW-0413">Isomerase</keyword>
<dbReference type="InterPro" id="IPR001656">
    <property type="entry name" value="PsdUridine_synth_TruD"/>
</dbReference>
<name>A0A976M937_THEOR</name>
<comment type="similarity">
    <text evidence="1">Belongs to the pseudouridine synthase TruD family.</text>
</comment>
<dbReference type="PANTHER" id="PTHR13326">
    <property type="entry name" value="TRNA PSEUDOURIDINE SYNTHASE D"/>
    <property type="match status" value="1"/>
</dbReference>
<evidence type="ECO:0000313" key="7">
    <source>
        <dbReference type="Proteomes" id="UP000244803"/>
    </source>
</evidence>
<sequence length="800" mass="91846">MERLQSTRMVSKSTNVGIERTLSEYISQIKPNRVEGYVKVLLEDFHVHEIDTEGKVLNLGKSYQIEEIRRAVERKKKKRTGEKFLNGYEEDKDKVEYPSELFTETDKVRLRKLLKTLSDKAKSATCHEKMPFTFVICSESKDTKATRTTVHKWIRATLPFLESKTVELSACQKAEKMKEHLGSYPDFSALPQDYSLIHVAPTQACLKYISGRGRPADSTSEHNNTNYRSNRGNDRNYVSISGSSHSRTNSSSSGYKNDEDLVTSSQIKENYNSDSDSESSISLDEIVKEMDRTDYETFNPKSYGKFLHFNMLKINRETSEVVHMMCKSASRASFDFFSAGNKDKRGITVQRLCIRRCNIESILEAMTRGWYNDVYLSDFCYKNTKIGLGDLQGNHFKIVIRGIEDATNIDKSIETLKSYGFINYFGLQRFGTKIVGTHIIGASIIDQRYDRTVRLILGDIETAKNYSVFNKYFESMEAHANSEAYNTDGNVNTEPYVNAEGNANTDGNDNEHGIKDREEGTTMKYRKATDYYLLDNDAQTALKYIPMRLFVEKSILKGIMANMSNEKCLEKVPKNILTIYVHSTQSLLFNLAATERLNRYGLKVVPGDLVVTSEKEMSESEEYEEGKEHRVKRMTVIEVTTEEEAERYTIEQVVLPLPGDNIMYPSNMKDYYEKIALENYNIELENFKSSKEVEGKNKRCIVSVGGSYRFIIVKPKDVSYELIEKLEEPLKVLIRPEVEGYEEYQEKYESARSIERMQQLGEKIRNKSALKLRCSLPKSSYITVALREILKDESIENNHG</sequence>
<dbReference type="GO" id="GO:0160150">
    <property type="term" value="F:tRNA pseudouridine(13) synthase activity"/>
    <property type="evidence" value="ECO:0007669"/>
    <property type="project" value="UniProtKB-EC"/>
</dbReference>
<dbReference type="OrthoDB" id="447290at2759"/>
<dbReference type="EMBL" id="CP056068">
    <property type="protein sequence ID" value="UKJ90816.1"/>
    <property type="molecule type" value="Genomic_DNA"/>
</dbReference>
<dbReference type="PANTHER" id="PTHR13326:SF21">
    <property type="entry name" value="PSEUDOURIDYLATE SYNTHASE PUS7L"/>
    <property type="match status" value="1"/>
</dbReference>
<feature type="domain" description="TRUD" evidence="5">
    <location>
        <begin position="420"/>
        <end position="703"/>
    </location>
</feature>
<feature type="region of interest" description="Disordered" evidence="4">
    <location>
        <begin position="213"/>
        <end position="258"/>
    </location>
</feature>
<evidence type="ECO:0000313" key="6">
    <source>
        <dbReference type="EMBL" id="UKJ90816.1"/>
    </source>
</evidence>
<dbReference type="PROSITE" id="PS50984">
    <property type="entry name" value="TRUD"/>
    <property type="match status" value="1"/>
</dbReference>
<evidence type="ECO:0000256" key="2">
    <source>
        <dbReference type="ARBA" id="ARBA00022694"/>
    </source>
</evidence>
<dbReference type="CDD" id="cd02576">
    <property type="entry name" value="PseudoU_synth_ScPUS7"/>
    <property type="match status" value="1"/>
</dbReference>
<dbReference type="Proteomes" id="UP000244803">
    <property type="component" value="Chromosome 2"/>
</dbReference>
<dbReference type="InterPro" id="IPR020119">
    <property type="entry name" value="PsdUridine_synth_TruD_CS"/>
</dbReference>
<dbReference type="InterPro" id="IPR042214">
    <property type="entry name" value="TruD_catalytic"/>
</dbReference>
<dbReference type="GO" id="GO:0003723">
    <property type="term" value="F:RNA binding"/>
    <property type="evidence" value="ECO:0007669"/>
    <property type="project" value="InterPro"/>
</dbReference>
<dbReference type="InterPro" id="IPR011760">
    <property type="entry name" value="PsdUridine_synth_TruD_insert"/>
</dbReference>
<evidence type="ECO:0000259" key="5">
    <source>
        <dbReference type="PROSITE" id="PS50984"/>
    </source>
</evidence>
<dbReference type="SUPFAM" id="SSF55120">
    <property type="entry name" value="Pseudouridine synthase"/>
    <property type="match status" value="1"/>
</dbReference>
<dbReference type="EC" id="5.4.99.27" evidence="6"/>
<evidence type="ECO:0000256" key="4">
    <source>
        <dbReference type="SAM" id="MobiDB-lite"/>
    </source>
</evidence>
<evidence type="ECO:0000256" key="3">
    <source>
        <dbReference type="ARBA" id="ARBA00023235"/>
    </source>
</evidence>
<protein>
    <submittedName>
        <fullName evidence="6">tRNA pseudouridine(13) synthase</fullName>
        <ecNumber evidence="6">5.4.99.27</ecNumber>
    </submittedName>
</protein>
<reference evidence="6" key="1">
    <citation type="submission" date="2022-07" db="EMBL/GenBank/DDBJ databases">
        <title>Evaluation of T. orientalis genome assembly methods using nanopore sequencing and analysis of variation between genomes.</title>
        <authorList>
            <person name="Yam J."/>
            <person name="Micallef M.L."/>
            <person name="Liu M."/>
            <person name="Djordjevic S.P."/>
            <person name="Bogema D.R."/>
            <person name="Jenkins C."/>
        </authorList>
    </citation>
    <scope>NUCLEOTIDE SEQUENCE</scope>
    <source>
        <strain evidence="6">Fish Creek</strain>
    </source>
</reference>
<dbReference type="GO" id="GO:0005634">
    <property type="term" value="C:nucleus"/>
    <property type="evidence" value="ECO:0007669"/>
    <property type="project" value="TreeGrafter"/>
</dbReference>
<proteinExistence type="inferred from homology"/>
<gene>
    <name evidence="6" type="ORF">MACJ_001751</name>
</gene>
<dbReference type="AlphaFoldDB" id="A0A976M937"/>
<feature type="compositionally biased region" description="Polar residues" evidence="4">
    <location>
        <begin position="217"/>
        <end position="230"/>
    </location>
</feature>
<feature type="compositionally biased region" description="Low complexity" evidence="4">
    <location>
        <begin position="239"/>
        <end position="253"/>
    </location>
</feature>
<dbReference type="Gene3D" id="3.30.2350.20">
    <property type="entry name" value="TruD, catalytic domain"/>
    <property type="match status" value="2"/>
</dbReference>
<dbReference type="GO" id="GO:0001522">
    <property type="term" value="P:pseudouridine synthesis"/>
    <property type="evidence" value="ECO:0007669"/>
    <property type="project" value="InterPro"/>
</dbReference>